<evidence type="ECO:0000256" key="1">
    <source>
        <dbReference type="SAM" id="Coils"/>
    </source>
</evidence>
<feature type="non-terminal residue" evidence="2">
    <location>
        <position position="1"/>
    </location>
</feature>
<evidence type="ECO:0000313" key="2">
    <source>
        <dbReference type="EMBL" id="KAA6365606.1"/>
    </source>
</evidence>
<comment type="caution">
    <text evidence="2">The sequence shown here is derived from an EMBL/GenBank/DDBJ whole genome shotgun (WGS) entry which is preliminary data.</text>
</comment>
<proteinExistence type="predicted"/>
<organism evidence="2 3">
    <name type="scientific">Streblomastix strix</name>
    <dbReference type="NCBI Taxonomy" id="222440"/>
    <lineage>
        <taxon>Eukaryota</taxon>
        <taxon>Metamonada</taxon>
        <taxon>Preaxostyla</taxon>
        <taxon>Oxymonadida</taxon>
        <taxon>Streblomastigidae</taxon>
        <taxon>Streblomastix</taxon>
    </lineage>
</organism>
<protein>
    <submittedName>
        <fullName evidence="2">Uncharacterized protein</fullName>
    </submittedName>
</protein>
<evidence type="ECO:0000313" key="3">
    <source>
        <dbReference type="Proteomes" id="UP000324800"/>
    </source>
</evidence>
<reference evidence="2 3" key="1">
    <citation type="submission" date="2019-03" db="EMBL/GenBank/DDBJ databases">
        <title>Single cell metagenomics reveals metabolic interactions within the superorganism composed of flagellate Streblomastix strix and complex community of Bacteroidetes bacteria on its surface.</title>
        <authorList>
            <person name="Treitli S.C."/>
            <person name="Kolisko M."/>
            <person name="Husnik F."/>
            <person name="Keeling P."/>
            <person name="Hampl V."/>
        </authorList>
    </citation>
    <scope>NUCLEOTIDE SEQUENCE [LARGE SCALE GENOMIC DNA]</scope>
    <source>
        <strain evidence="2">ST1C</strain>
    </source>
</reference>
<gene>
    <name evidence="2" type="ORF">EZS28_038867</name>
</gene>
<keyword evidence="1" id="KW-0175">Coiled coil</keyword>
<dbReference type="AlphaFoldDB" id="A0A5J4U4A9"/>
<dbReference type="Proteomes" id="UP000324800">
    <property type="component" value="Unassembled WGS sequence"/>
</dbReference>
<dbReference type="EMBL" id="SNRW01020289">
    <property type="protein sequence ID" value="KAA6365606.1"/>
    <property type="molecule type" value="Genomic_DNA"/>
</dbReference>
<feature type="coiled-coil region" evidence="1">
    <location>
        <begin position="27"/>
        <end position="58"/>
    </location>
</feature>
<sequence>EFYTLGRKKSIYIYLILRDNVLWTVQFEEEKQDQDVEEEELRQVLAEQINIKNRLKEQEDMTDEDINVIPLEIQEAYWQSVQQQERYDLQKNDINILGTKEQQEEDSYQMEENDINIIYYVLKEEKETIDIEQIERDDMNKEDINQYPWDEVQQREMDEMGKQDINIFYWEEKIKQDKNTEDMSSEDVNILLFTHDEMKKRKLRLINENYMMIEEEFRAQRMRELDQQRKKDRQWLLLADYEAEMKKGEEQHKIIDCYRR</sequence>
<name>A0A5J4U4A9_9EUKA</name>
<accession>A0A5J4U4A9</accession>